<dbReference type="GO" id="GO:0000155">
    <property type="term" value="F:phosphorelay sensor kinase activity"/>
    <property type="evidence" value="ECO:0007669"/>
    <property type="project" value="InterPro"/>
</dbReference>
<evidence type="ECO:0000259" key="1">
    <source>
        <dbReference type="SMART" id="SM00065"/>
    </source>
</evidence>
<evidence type="ECO:0000313" key="3">
    <source>
        <dbReference type="Proteomes" id="UP000543598"/>
    </source>
</evidence>
<dbReference type="RefSeq" id="WP_167037884.1">
    <property type="nucleotide sequence ID" value="NZ_BAAANA010000001.1"/>
</dbReference>
<accession>A0A7Y2Q0E9</accession>
<name>A0A7Y2Q0E9_9MICO</name>
<keyword evidence="3" id="KW-1185">Reference proteome</keyword>
<dbReference type="SMART" id="SM00065">
    <property type="entry name" value="GAF"/>
    <property type="match status" value="2"/>
</dbReference>
<dbReference type="Pfam" id="PF13185">
    <property type="entry name" value="GAF_2"/>
    <property type="match status" value="2"/>
</dbReference>
<dbReference type="GO" id="GO:0046983">
    <property type="term" value="F:protein dimerization activity"/>
    <property type="evidence" value="ECO:0007669"/>
    <property type="project" value="InterPro"/>
</dbReference>
<feature type="domain" description="GAF" evidence="1">
    <location>
        <begin position="27"/>
        <end position="173"/>
    </location>
</feature>
<reference evidence="2 3" key="1">
    <citation type="submission" date="2020-05" db="EMBL/GenBank/DDBJ databases">
        <title>MicrobeNet Type strains.</title>
        <authorList>
            <person name="Nicholson A.C."/>
        </authorList>
    </citation>
    <scope>NUCLEOTIDE SEQUENCE [LARGE SCALE GENOMIC DNA]</scope>
    <source>
        <strain evidence="2 3">JCM 14282</strain>
    </source>
</reference>
<organism evidence="2 3">
    <name type="scientific">Microbacterium ulmi</name>
    <dbReference type="NCBI Taxonomy" id="179095"/>
    <lineage>
        <taxon>Bacteria</taxon>
        <taxon>Bacillati</taxon>
        <taxon>Actinomycetota</taxon>
        <taxon>Actinomycetes</taxon>
        <taxon>Micrococcales</taxon>
        <taxon>Microbacteriaceae</taxon>
        <taxon>Microbacterium</taxon>
    </lineage>
</organism>
<comment type="caution">
    <text evidence="2">The sequence shown here is derived from an EMBL/GenBank/DDBJ whole genome shotgun (WGS) entry which is preliminary data.</text>
</comment>
<protein>
    <submittedName>
        <fullName evidence="2">GAF domain-containing protein</fullName>
    </submittedName>
</protein>
<dbReference type="Pfam" id="PF07730">
    <property type="entry name" value="HisKA_3"/>
    <property type="match status" value="1"/>
</dbReference>
<dbReference type="InterPro" id="IPR011712">
    <property type="entry name" value="Sig_transdc_His_kin_sub3_dim/P"/>
</dbReference>
<dbReference type="GO" id="GO:0016020">
    <property type="term" value="C:membrane"/>
    <property type="evidence" value="ECO:0007669"/>
    <property type="project" value="InterPro"/>
</dbReference>
<dbReference type="Gene3D" id="3.30.450.40">
    <property type="match status" value="2"/>
</dbReference>
<dbReference type="SUPFAM" id="SSF55781">
    <property type="entry name" value="GAF domain-like"/>
    <property type="match status" value="2"/>
</dbReference>
<sequence length="521" mass="54423">MDGANAVAQDRLRDLLRATTSVVEHLDLEVVLTAVVDAARSLAGARYGALGVLGRDGGLERFIHRGLDVAAVHAIGHLPHGLGLLGAVIEERHPVRLEHVRDDPRSAGFPAHHPPMDSFLGVPIRVRDAVYGNLYLTDAAAGAFTEQDEELVVALAATAGIAIENARLYAQTRAREAWTAALADVLGALLDTTGEDALEIVVDRIGPLVGAQLVTLAVPLRDGTHLRVTSARGAGADAVRGRVYPTRGSLAGHALTSRRAAHVARLPEASLSDVSPAQGPTVALPLFSGEEPLGVLTVSRPADAPEFDDADFDMAFVFAGQAGVAIEVVRGRDDRRRLDGARRRVRIARDLHDHVIQRLYGAGLALQASPATPNVVDEQVEALDAAIRELRTVILALGLEEPTSGSLRERLISLVAEASDDRDAAPSLRFSGAVDILVPPDVADDIAVLTAKALATAGPLDLVVSVDDAIVVRVQGEEVGDLASSAASSAASHGGTSTVVGEDAASVLTWTVPLSIGRALP</sequence>
<gene>
    <name evidence="2" type="ORF">HLA99_05000</name>
</gene>
<proteinExistence type="predicted"/>
<dbReference type="AlphaFoldDB" id="A0A7Y2Q0E9"/>
<feature type="domain" description="GAF" evidence="1">
    <location>
        <begin position="193"/>
        <end position="336"/>
    </location>
</feature>
<dbReference type="EMBL" id="JABEMB010000004">
    <property type="protein sequence ID" value="NNH03207.1"/>
    <property type="molecule type" value="Genomic_DNA"/>
</dbReference>
<dbReference type="Proteomes" id="UP000543598">
    <property type="component" value="Unassembled WGS sequence"/>
</dbReference>
<dbReference type="InterPro" id="IPR003018">
    <property type="entry name" value="GAF"/>
</dbReference>
<dbReference type="Gene3D" id="1.20.5.1930">
    <property type="match status" value="1"/>
</dbReference>
<evidence type="ECO:0000313" key="2">
    <source>
        <dbReference type="EMBL" id="NNH03207.1"/>
    </source>
</evidence>
<dbReference type="InterPro" id="IPR029016">
    <property type="entry name" value="GAF-like_dom_sf"/>
</dbReference>